<name>A0AAW0BU89_9AGAR</name>
<dbReference type="Gene3D" id="3.80.10.10">
    <property type="entry name" value="Ribonuclease Inhibitor"/>
    <property type="match status" value="1"/>
</dbReference>
<feature type="region of interest" description="Disordered" evidence="1">
    <location>
        <begin position="299"/>
        <end position="320"/>
    </location>
</feature>
<evidence type="ECO:0000313" key="2">
    <source>
        <dbReference type="EMBL" id="KAK7030493.1"/>
    </source>
</evidence>
<keyword evidence="3" id="KW-1185">Reference proteome</keyword>
<dbReference type="InterPro" id="IPR032675">
    <property type="entry name" value="LRR_dom_sf"/>
</dbReference>
<dbReference type="AlphaFoldDB" id="A0AAW0BU89"/>
<dbReference type="EMBL" id="JAYKXP010000075">
    <property type="protein sequence ID" value="KAK7030493.1"/>
    <property type="molecule type" value="Genomic_DNA"/>
</dbReference>
<protein>
    <recommendedName>
        <fullName evidence="4">F-box domain-containing protein</fullName>
    </recommendedName>
</protein>
<accession>A0AAW0BU89</accession>
<sequence>MTIPFNTATELLPGTQELLQQERFLTPRERQQYQFLARQTRQGIDQCIQQLRRYQYAQFIYASLLSGERKLPLQILSKILILAVEPTTIQSDPVLCTSTAASFSAVSRRWRTLALSTPPLWRAFRVHLNLKAQYSEAINSRVKLYVERSKCSPLSLEMILSEEGSGISPSAADLLNILSSAQSGSRSISISSSRFYYEDDTRRVFQRLCSSSTSIEALTLCDKRKKHQLLDALAAWPSHLRSLSFGVCFSVLPQQISESTFPFHQLVHLRINCSLAVGLTILGMSPKLESLHVILPTPDSDDSSFDKDDPTQSKRKPATTRRRYPLKKLQFLRDLTVELDGLFEPDNLLHFSFLPVHRVLYSISAPNLVSLLLRSSATHCEESYRCGAILEDGVREITSRLVSPLKRFVANSVPLTDAILLKLFSHFSGVEEMVLAELRKGEHLHRKRGRMTNFSSHNRPAENRMVTIPFINAISAAPNVNTIALLPHLRHLDLHLHHGYPGQAIEAMLEKRLPTLRSCVLRLGSKDHQLDVARLRSLQRNGMAVRLFFETPDSSQLLVGYSVANKS</sequence>
<gene>
    <name evidence="2" type="ORF">VNI00_014082</name>
</gene>
<evidence type="ECO:0008006" key="4">
    <source>
        <dbReference type="Google" id="ProtNLM"/>
    </source>
</evidence>
<evidence type="ECO:0000256" key="1">
    <source>
        <dbReference type="SAM" id="MobiDB-lite"/>
    </source>
</evidence>
<comment type="caution">
    <text evidence="2">The sequence shown here is derived from an EMBL/GenBank/DDBJ whole genome shotgun (WGS) entry which is preliminary data.</text>
</comment>
<proteinExistence type="predicted"/>
<organism evidence="2 3">
    <name type="scientific">Paramarasmius palmivorus</name>
    <dbReference type="NCBI Taxonomy" id="297713"/>
    <lineage>
        <taxon>Eukaryota</taxon>
        <taxon>Fungi</taxon>
        <taxon>Dikarya</taxon>
        <taxon>Basidiomycota</taxon>
        <taxon>Agaricomycotina</taxon>
        <taxon>Agaricomycetes</taxon>
        <taxon>Agaricomycetidae</taxon>
        <taxon>Agaricales</taxon>
        <taxon>Marasmiineae</taxon>
        <taxon>Marasmiaceae</taxon>
        <taxon>Paramarasmius</taxon>
    </lineage>
</organism>
<reference evidence="2 3" key="1">
    <citation type="submission" date="2024-01" db="EMBL/GenBank/DDBJ databases">
        <title>A draft genome for a cacao thread blight-causing isolate of Paramarasmius palmivorus.</title>
        <authorList>
            <person name="Baruah I.K."/>
            <person name="Bukari Y."/>
            <person name="Amoako-Attah I."/>
            <person name="Meinhardt L.W."/>
            <person name="Bailey B.A."/>
            <person name="Cohen S.P."/>
        </authorList>
    </citation>
    <scope>NUCLEOTIDE SEQUENCE [LARGE SCALE GENOMIC DNA]</scope>
    <source>
        <strain evidence="2 3">GH-12</strain>
    </source>
</reference>
<dbReference type="Proteomes" id="UP001383192">
    <property type="component" value="Unassembled WGS sequence"/>
</dbReference>
<evidence type="ECO:0000313" key="3">
    <source>
        <dbReference type="Proteomes" id="UP001383192"/>
    </source>
</evidence>